<gene>
    <name evidence="1" type="ORF">DC3_27370</name>
</gene>
<keyword evidence="2" id="KW-1185">Reference proteome</keyword>
<dbReference type="Proteomes" id="UP000321306">
    <property type="component" value="Unassembled WGS sequence"/>
</dbReference>
<organism evidence="1 2">
    <name type="scientific">Deinococcus cellulosilyticus (strain DSM 18568 / NBRC 106333 / KACC 11606 / 5516J-15)</name>
    <dbReference type="NCBI Taxonomy" id="1223518"/>
    <lineage>
        <taxon>Bacteria</taxon>
        <taxon>Thermotogati</taxon>
        <taxon>Deinococcota</taxon>
        <taxon>Deinococci</taxon>
        <taxon>Deinococcales</taxon>
        <taxon>Deinococcaceae</taxon>
        <taxon>Deinococcus</taxon>
    </lineage>
</organism>
<name>A0A511N2P2_DEIC1</name>
<sequence length="121" mass="13859">MRKNSIIALCVVILVLSLTMQRMTSQLGQTVPKLSEQTRTLALADLKTHFASQEVKLRTPGKVLLVTLKEPFNLPTEADLNWLRDYFLQKPDFQSFQKYELRYERGGNKGNFSGVLREATK</sequence>
<comment type="caution">
    <text evidence="1">The sequence shown here is derived from an EMBL/GenBank/DDBJ whole genome shotgun (WGS) entry which is preliminary data.</text>
</comment>
<protein>
    <submittedName>
        <fullName evidence="1">Uncharacterized protein</fullName>
    </submittedName>
</protein>
<evidence type="ECO:0000313" key="1">
    <source>
        <dbReference type="EMBL" id="GEM47102.1"/>
    </source>
</evidence>
<dbReference type="AlphaFoldDB" id="A0A511N2P2"/>
<dbReference type="OrthoDB" id="9856657at2"/>
<reference evidence="1 2" key="1">
    <citation type="submission" date="2019-07" db="EMBL/GenBank/DDBJ databases">
        <title>Whole genome shotgun sequence of Deinococcus cellulosilyticus NBRC 106333.</title>
        <authorList>
            <person name="Hosoyama A."/>
            <person name="Uohara A."/>
            <person name="Ohji S."/>
            <person name="Ichikawa N."/>
        </authorList>
    </citation>
    <scope>NUCLEOTIDE SEQUENCE [LARGE SCALE GENOMIC DNA]</scope>
    <source>
        <strain evidence="1 2">NBRC 106333</strain>
    </source>
</reference>
<proteinExistence type="predicted"/>
<dbReference type="EMBL" id="BJXB01000011">
    <property type="protein sequence ID" value="GEM47102.1"/>
    <property type="molecule type" value="Genomic_DNA"/>
</dbReference>
<dbReference type="RefSeq" id="WP_146885088.1">
    <property type="nucleotide sequence ID" value="NZ_BJXB01000011.1"/>
</dbReference>
<accession>A0A511N2P2</accession>
<evidence type="ECO:0000313" key="2">
    <source>
        <dbReference type="Proteomes" id="UP000321306"/>
    </source>
</evidence>